<keyword evidence="2" id="KW-1185">Reference proteome</keyword>
<dbReference type="RefSeq" id="WP_188426428.1">
    <property type="nucleotide sequence ID" value="NZ_BMCH01000004.1"/>
</dbReference>
<dbReference type="EMBL" id="BMCH01000004">
    <property type="protein sequence ID" value="GGC32739.1"/>
    <property type="molecule type" value="Genomic_DNA"/>
</dbReference>
<evidence type="ECO:0000313" key="2">
    <source>
        <dbReference type="Proteomes" id="UP000637769"/>
    </source>
</evidence>
<accession>A0ABQ1M058</accession>
<comment type="caution">
    <text evidence="1">The sequence shown here is derived from an EMBL/GenBank/DDBJ whole genome shotgun (WGS) entry which is preliminary data.</text>
</comment>
<dbReference type="Proteomes" id="UP000637769">
    <property type="component" value="Unassembled WGS sequence"/>
</dbReference>
<protein>
    <submittedName>
        <fullName evidence="1">Uncharacterized protein</fullName>
    </submittedName>
</protein>
<organism evidence="1 2">
    <name type="scientific">Asaia siamensis</name>
    <dbReference type="NCBI Taxonomy" id="110479"/>
    <lineage>
        <taxon>Bacteria</taxon>
        <taxon>Pseudomonadati</taxon>
        <taxon>Pseudomonadota</taxon>
        <taxon>Alphaproteobacteria</taxon>
        <taxon>Acetobacterales</taxon>
        <taxon>Acetobacteraceae</taxon>
        <taxon>Asaia</taxon>
    </lineage>
</organism>
<reference evidence="2" key="1">
    <citation type="journal article" date="2019" name="Int. J. Syst. Evol. Microbiol.">
        <title>The Global Catalogue of Microorganisms (GCM) 10K type strain sequencing project: providing services to taxonomists for standard genome sequencing and annotation.</title>
        <authorList>
            <consortium name="The Broad Institute Genomics Platform"/>
            <consortium name="The Broad Institute Genome Sequencing Center for Infectious Disease"/>
            <person name="Wu L."/>
            <person name="Ma J."/>
        </authorList>
    </citation>
    <scope>NUCLEOTIDE SEQUENCE [LARGE SCALE GENOMIC DNA]</scope>
    <source>
        <strain evidence="2">CCM 7132</strain>
    </source>
</reference>
<evidence type="ECO:0000313" key="1">
    <source>
        <dbReference type="EMBL" id="GGC32739.1"/>
    </source>
</evidence>
<sequence length="145" mass="16919">MHKPPWQYIGENIAAFPIHDLFYCDYFDEESGDKSIGLPAAGISMNLDKENTIQSVFLYAEYAETDYGRYGGTLPFDLRFEMSRNDVRTLLGEPDFSRGPCYNEFLKRTSNPLDRYYRDEKSYAFEYLPTLSSINIICIFRKIID</sequence>
<gene>
    <name evidence="1" type="ORF">GCM10007207_17790</name>
</gene>
<proteinExistence type="predicted"/>
<name>A0ABQ1M058_9PROT</name>